<sequence>MKTGLDRLPELGSLVSELARSRVGLLAHPASVNRGLVHVLDVLGGLDIRPRVLFGPEHGWAGEAQDMIGVGDAKGQSGTRIVSLYGEHFDDLSPKPADLEDLDVLLVDLQDVGARYYTFVWTAVLVARACRDAGVRVIVLDRPNPLGTTQIEGRLQKPGFLSFVGLEEAPIRHAMTIGEIVAWRAEVEGYADLVTVVSLEGLAREAHASAWDRAFVMPSPNMPTYDTALVYPGGCLLEGTNLSDGRGTTRPFEITGTPWIDGKRLASDLMATKLPGFFPRALSFEPTFHKHGKKSCGGVQIHVTDATAFRPVATYVALIALAHHQRPDEFRFRTEKYEFVDTIPAFDILTGSAEAREAILAGAPARDVAELVSATGADEASMMESARSAAAKVRRV</sequence>
<evidence type="ECO:0008006" key="5">
    <source>
        <dbReference type="Google" id="ProtNLM"/>
    </source>
</evidence>
<evidence type="ECO:0000313" key="3">
    <source>
        <dbReference type="EMBL" id="AKU98534.1"/>
    </source>
</evidence>
<protein>
    <recommendedName>
        <fullName evidence="5">DUF1343 domain-containing protein</fullName>
    </recommendedName>
</protein>
<evidence type="ECO:0000259" key="2">
    <source>
        <dbReference type="Pfam" id="PF20732"/>
    </source>
</evidence>
<dbReference type="AlphaFoldDB" id="A0A0K1PZF2"/>
<dbReference type="Pfam" id="PF20732">
    <property type="entry name" value="NamZ_C"/>
    <property type="match status" value="1"/>
</dbReference>
<dbReference type="Gene3D" id="3.90.1150.140">
    <property type="match status" value="1"/>
</dbReference>
<keyword evidence="4" id="KW-1185">Reference proteome</keyword>
<dbReference type="InterPro" id="IPR048502">
    <property type="entry name" value="NamZ_N"/>
</dbReference>
<dbReference type="InterPro" id="IPR048503">
    <property type="entry name" value="NamZ_C"/>
</dbReference>
<dbReference type="PIRSF" id="PIRSF016719">
    <property type="entry name" value="UCP016719"/>
    <property type="match status" value="1"/>
</dbReference>
<organism evidence="3 4">
    <name type="scientific">Labilithrix luteola</name>
    <dbReference type="NCBI Taxonomy" id="1391654"/>
    <lineage>
        <taxon>Bacteria</taxon>
        <taxon>Pseudomonadati</taxon>
        <taxon>Myxococcota</taxon>
        <taxon>Polyangia</taxon>
        <taxon>Polyangiales</taxon>
        <taxon>Labilitrichaceae</taxon>
        <taxon>Labilithrix</taxon>
    </lineage>
</organism>
<proteinExistence type="predicted"/>
<dbReference type="PANTHER" id="PTHR42915">
    <property type="entry name" value="HYPOTHETICAL 460 KDA PROTEIN IN FEUA-SIGW INTERGENIC REGION [PRECURSOR]"/>
    <property type="match status" value="1"/>
</dbReference>
<reference evidence="3 4" key="1">
    <citation type="submission" date="2015-08" db="EMBL/GenBank/DDBJ databases">
        <authorList>
            <person name="Babu N.S."/>
            <person name="Beckwith C.J."/>
            <person name="Beseler K.G."/>
            <person name="Brison A."/>
            <person name="Carone J.V."/>
            <person name="Caskin T.P."/>
            <person name="Diamond M."/>
            <person name="Durham M.E."/>
            <person name="Foxe J.M."/>
            <person name="Go M."/>
            <person name="Henderson B.A."/>
            <person name="Jones I.B."/>
            <person name="McGettigan J.A."/>
            <person name="Micheletti S.J."/>
            <person name="Nasrallah M.E."/>
            <person name="Ortiz D."/>
            <person name="Piller C.R."/>
            <person name="Privatt S.R."/>
            <person name="Schneider S.L."/>
            <person name="Sharp S."/>
            <person name="Smith T.C."/>
            <person name="Stanton J.D."/>
            <person name="Ullery H.E."/>
            <person name="Wilson R.J."/>
            <person name="Serrano M.G."/>
            <person name="Buck G."/>
            <person name="Lee V."/>
            <person name="Wang Y."/>
            <person name="Carvalho R."/>
            <person name="Voegtly L."/>
            <person name="Shi R."/>
            <person name="Duckworth R."/>
            <person name="Johnson A."/>
            <person name="Loviza R."/>
            <person name="Walstead R."/>
            <person name="Shah Z."/>
            <person name="Kiflezghi M."/>
            <person name="Wade K."/>
            <person name="Ball S.L."/>
            <person name="Bradley K.W."/>
            <person name="Asai D.J."/>
            <person name="Bowman C.A."/>
            <person name="Russell D.A."/>
            <person name="Pope W.H."/>
            <person name="Jacobs-Sera D."/>
            <person name="Hendrix R.W."/>
            <person name="Hatfull G.F."/>
        </authorList>
    </citation>
    <scope>NUCLEOTIDE SEQUENCE [LARGE SCALE GENOMIC DNA]</scope>
    <source>
        <strain evidence="3 4">DSM 27648</strain>
    </source>
</reference>
<feature type="domain" description="Peptidoglycan beta-N-acetylmuramidase NamZ N-terminal" evidence="1">
    <location>
        <begin position="23"/>
        <end position="225"/>
    </location>
</feature>
<dbReference type="GO" id="GO:0033922">
    <property type="term" value="F:peptidoglycan beta-N-acetylmuramidase activity"/>
    <property type="evidence" value="ECO:0007669"/>
    <property type="project" value="InterPro"/>
</dbReference>
<name>A0A0K1PZF2_9BACT</name>
<evidence type="ECO:0000313" key="4">
    <source>
        <dbReference type="Proteomes" id="UP000064967"/>
    </source>
</evidence>
<dbReference type="STRING" id="1391654.AKJ09_05198"/>
<dbReference type="PATRIC" id="fig|1391654.3.peg.5270"/>
<dbReference type="Proteomes" id="UP000064967">
    <property type="component" value="Chromosome"/>
</dbReference>
<dbReference type="EMBL" id="CP012333">
    <property type="protein sequence ID" value="AKU98534.1"/>
    <property type="molecule type" value="Genomic_DNA"/>
</dbReference>
<gene>
    <name evidence="3" type="ORF">AKJ09_05198</name>
</gene>
<dbReference type="OrthoDB" id="5705574at2"/>
<dbReference type="KEGG" id="llu:AKJ09_05198"/>
<dbReference type="PANTHER" id="PTHR42915:SF1">
    <property type="entry name" value="PEPTIDOGLYCAN BETA-N-ACETYLMURAMIDASE NAMZ"/>
    <property type="match status" value="1"/>
</dbReference>
<accession>A0A0K1PZF2</accession>
<dbReference type="RefSeq" id="WP_146649479.1">
    <property type="nucleotide sequence ID" value="NZ_CP012333.1"/>
</dbReference>
<dbReference type="Pfam" id="PF07075">
    <property type="entry name" value="NamZ_N"/>
    <property type="match status" value="1"/>
</dbReference>
<dbReference type="Gene3D" id="3.40.50.12170">
    <property type="entry name" value="Uncharacterised protein PF07075, DUF1343"/>
    <property type="match status" value="1"/>
</dbReference>
<feature type="domain" description="Peptidoglycan beta-N-acetylmuramidase NamZ C-terminal" evidence="2">
    <location>
        <begin position="229"/>
        <end position="372"/>
    </location>
</feature>
<evidence type="ECO:0000259" key="1">
    <source>
        <dbReference type="Pfam" id="PF07075"/>
    </source>
</evidence>
<dbReference type="InterPro" id="IPR008302">
    <property type="entry name" value="NamZ"/>
</dbReference>